<dbReference type="EMBL" id="NRSJ01000002">
    <property type="protein sequence ID" value="MBK1703288.1"/>
    <property type="molecule type" value="Genomic_DNA"/>
</dbReference>
<evidence type="ECO:0000313" key="1">
    <source>
        <dbReference type="EMBL" id="MBK1703288.1"/>
    </source>
</evidence>
<dbReference type="Proteomes" id="UP001296776">
    <property type="component" value="Unassembled WGS sequence"/>
</dbReference>
<dbReference type="AlphaFoldDB" id="A0AAJ0U0Z5"/>
<organism evidence="1 2">
    <name type="scientific">Halochromatium glycolicum</name>
    <dbReference type="NCBI Taxonomy" id="85075"/>
    <lineage>
        <taxon>Bacteria</taxon>
        <taxon>Pseudomonadati</taxon>
        <taxon>Pseudomonadota</taxon>
        <taxon>Gammaproteobacteria</taxon>
        <taxon>Chromatiales</taxon>
        <taxon>Chromatiaceae</taxon>
        <taxon>Halochromatium</taxon>
    </lineage>
</organism>
<sequence length="105" mass="11728">MSSADPLIERLLALLKELTEDSEGYLERQDDPQLWYNRGYANGMADALRQIGYGSQVDAAVESDCYDAARDQSHLPWGKAYEHGREMGAKETYEITGSQPASEKP</sequence>
<reference evidence="1" key="2">
    <citation type="journal article" date="2020" name="Microorganisms">
        <title>Osmotic Adaptation and Compatible Solute Biosynthesis of Phototrophic Bacteria as Revealed from Genome Analyses.</title>
        <authorList>
            <person name="Imhoff J.F."/>
            <person name="Rahn T."/>
            <person name="Kunzel S."/>
            <person name="Keller A."/>
            <person name="Neulinger S.C."/>
        </authorList>
    </citation>
    <scope>NUCLEOTIDE SEQUENCE</scope>
    <source>
        <strain evidence="1">DSM 11080</strain>
    </source>
</reference>
<accession>A0AAJ0U0Z5</accession>
<keyword evidence="2" id="KW-1185">Reference proteome</keyword>
<reference evidence="1" key="1">
    <citation type="submission" date="2017-08" db="EMBL/GenBank/DDBJ databases">
        <authorList>
            <person name="Imhoff J.F."/>
            <person name="Rahn T."/>
            <person name="Kuenzel S."/>
            <person name="Neulinger S.C."/>
        </authorList>
    </citation>
    <scope>NUCLEOTIDE SEQUENCE</scope>
    <source>
        <strain evidence="1">DSM 11080</strain>
    </source>
</reference>
<evidence type="ECO:0000313" key="2">
    <source>
        <dbReference type="Proteomes" id="UP001296776"/>
    </source>
</evidence>
<name>A0AAJ0U0Z5_9GAMM</name>
<proteinExistence type="predicted"/>
<dbReference type="RefSeq" id="WP_200344126.1">
    <property type="nucleotide sequence ID" value="NZ_NRSJ01000002.1"/>
</dbReference>
<protein>
    <submittedName>
        <fullName evidence="1">Uncharacterized protein</fullName>
    </submittedName>
</protein>
<comment type="caution">
    <text evidence="1">The sequence shown here is derived from an EMBL/GenBank/DDBJ whole genome shotgun (WGS) entry which is preliminary data.</text>
</comment>
<gene>
    <name evidence="1" type="ORF">CKO40_01655</name>
</gene>